<dbReference type="Pfam" id="PF03466">
    <property type="entry name" value="LysR_substrate"/>
    <property type="match status" value="1"/>
</dbReference>
<evidence type="ECO:0000256" key="1">
    <source>
        <dbReference type="ARBA" id="ARBA00009437"/>
    </source>
</evidence>
<protein>
    <submittedName>
        <fullName evidence="6">LysR family transcriptional regulator</fullName>
    </submittedName>
</protein>
<dbReference type="RefSeq" id="WP_350934614.1">
    <property type="nucleotide sequence ID" value="NZ_JAYWLC010000001.1"/>
</dbReference>
<accession>A0ABV1SCK8</accession>
<evidence type="ECO:0000259" key="5">
    <source>
        <dbReference type="PROSITE" id="PS50931"/>
    </source>
</evidence>
<keyword evidence="7" id="KW-1185">Reference proteome</keyword>
<evidence type="ECO:0000313" key="6">
    <source>
        <dbReference type="EMBL" id="MER5170653.1"/>
    </source>
</evidence>
<dbReference type="Proteomes" id="UP001438953">
    <property type="component" value="Unassembled WGS sequence"/>
</dbReference>
<dbReference type="InterPro" id="IPR058163">
    <property type="entry name" value="LysR-type_TF_proteobact-type"/>
</dbReference>
<keyword evidence="4" id="KW-0804">Transcription</keyword>
<dbReference type="SUPFAM" id="SSF46785">
    <property type="entry name" value="Winged helix' DNA-binding domain"/>
    <property type="match status" value="1"/>
</dbReference>
<proteinExistence type="inferred from homology"/>
<evidence type="ECO:0000313" key="7">
    <source>
        <dbReference type="Proteomes" id="UP001438953"/>
    </source>
</evidence>
<comment type="caution">
    <text evidence="6">The sequence shown here is derived from an EMBL/GenBank/DDBJ whole genome shotgun (WGS) entry which is preliminary data.</text>
</comment>
<dbReference type="SUPFAM" id="SSF53850">
    <property type="entry name" value="Periplasmic binding protein-like II"/>
    <property type="match status" value="1"/>
</dbReference>
<reference evidence="6 7" key="1">
    <citation type="submission" date="2024-06" db="EMBL/GenBank/DDBJ databases">
        <title>Thioclava kandeliae sp. nov. from a rhizosphere soil sample of Kandelia candel in a mangrove.</title>
        <authorList>
            <person name="Mu T."/>
        </authorList>
    </citation>
    <scope>NUCLEOTIDE SEQUENCE [LARGE SCALE GENOMIC DNA]</scope>
    <source>
        <strain evidence="6 7">CPCC 100088</strain>
    </source>
</reference>
<dbReference type="PANTHER" id="PTHR30537:SF5">
    <property type="entry name" value="HTH-TYPE TRANSCRIPTIONAL ACTIVATOR TTDR-RELATED"/>
    <property type="match status" value="1"/>
</dbReference>
<dbReference type="PANTHER" id="PTHR30537">
    <property type="entry name" value="HTH-TYPE TRANSCRIPTIONAL REGULATOR"/>
    <property type="match status" value="1"/>
</dbReference>
<gene>
    <name evidence="6" type="ORF">VSX56_02605</name>
</gene>
<organism evidence="6 7">
    <name type="scientific">Thioclava kandeliae</name>
    <dbReference type="NCBI Taxonomy" id="3070818"/>
    <lineage>
        <taxon>Bacteria</taxon>
        <taxon>Pseudomonadati</taxon>
        <taxon>Pseudomonadota</taxon>
        <taxon>Alphaproteobacteria</taxon>
        <taxon>Rhodobacterales</taxon>
        <taxon>Paracoccaceae</taxon>
        <taxon>Thioclava</taxon>
    </lineage>
</organism>
<keyword evidence="2" id="KW-0805">Transcription regulation</keyword>
<evidence type="ECO:0000256" key="3">
    <source>
        <dbReference type="ARBA" id="ARBA00023125"/>
    </source>
</evidence>
<dbReference type="CDD" id="cd08422">
    <property type="entry name" value="PBP2_CrgA_like"/>
    <property type="match status" value="1"/>
</dbReference>
<dbReference type="InterPro" id="IPR005119">
    <property type="entry name" value="LysR_subst-bd"/>
</dbReference>
<feature type="domain" description="HTH lysR-type" evidence="5">
    <location>
        <begin position="1"/>
        <end position="59"/>
    </location>
</feature>
<sequence length="294" mass="31938">MDRIDLLEIFTAIADLGSMAAVARARGQTPSRITASLKRLEDIAGVQLVQRSTRKLSLTPEGDLFLADCRRILQQIDSAFDRAAPHGSLRGRIRITTTNDLGRTRLPPIIDSFLASNPDIRIDLMLNDGVTDIVGAGIDLAIRTGPLKDSSLKSRLLLRGTRQVCAAPGYWDRHGRPSHPRDLAKHNCLIINRDGAPQSTWHFNDGDEHISVPVSGDRSANDGGAVREWAIAGGGVALKSSNDIQPDIQAGRLEAVLEEYSRGEVNIYAVTPGDARPARRVEAFIEHLAAALTH</sequence>
<dbReference type="EMBL" id="JAYWLC010000001">
    <property type="protein sequence ID" value="MER5170653.1"/>
    <property type="molecule type" value="Genomic_DNA"/>
</dbReference>
<dbReference type="Pfam" id="PF00126">
    <property type="entry name" value="HTH_1"/>
    <property type="match status" value="1"/>
</dbReference>
<dbReference type="InterPro" id="IPR000847">
    <property type="entry name" value="LysR_HTH_N"/>
</dbReference>
<dbReference type="PROSITE" id="PS50931">
    <property type="entry name" value="HTH_LYSR"/>
    <property type="match status" value="1"/>
</dbReference>
<dbReference type="InterPro" id="IPR036388">
    <property type="entry name" value="WH-like_DNA-bd_sf"/>
</dbReference>
<evidence type="ECO:0000256" key="2">
    <source>
        <dbReference type="ARBA" id="ARBA00023015"/>
    </source>
</evidence>
<comment type="similarity">
    <text evidence="1">Belongs to the LysR transcriptional regulatory family.</text>
</comment>
<dbReference type="Gene3D" id="3.40.190.290">
    <property type="match status" value="1"/>
</dbReference>
<dbReference type="Gene3D" id="1.10.10.10">
    <property type="entry name" value="Winged helix-like DNA-binding domain superfamily/Winged helix DNA-binding domain"/>
    <property type="match status" value="1"/>
</dbReference>
<name>A0ABV1SCK8_9RHOB</name>
<keyword evidence="3" id="KW-0238">DNA-binding</keyword>
<dbReference type="InterPro" id="IPR036390">
    <property type="entry name" value="WH_DNA-bd_sf"/>
</dbReference>
<evidence type="ECO:0000256" key="4">
    <source>
        <dbReference type="ARBA" id="ARBA00023163"/>
    </source>
</evidence>